<proteinExistence type="predicted"/>
<dbReference type="Gene3D" id="1.10.530.10">
    <property type="match status" value="1"/>
</dbReference>
<dbReference type="AlphaFoldDB" id="A0A2D0ADY6"/>
<organism evidence="1 2">
    <name type="scientific">Pseudomonas nitroreducens</name>
    <dbReference type="NCBI Taxonomy" id="46680"/>
    <lineage>
        <taxon>Bacteria</taxon>
        <taxon>Pseudomonadati</taxon>
        <taxon>Pseudomonadota</taxon>
        <taxon>Gammaproteobacteria</taxon>
        <taxon>Pseudomonadales</taxon>
        <taxon>Pseudomonadaceae</taxon>
        <taxon>Pseudomonas</taxon>
    </lineage>
</organism>
<dbReference type="EMBL" id="NJBA01000004">
    <property type="protein sequence ID" value="OWP50277.1"/>
    <property type="molecule type" value="Genomic_DNA"/>
</dbReference>
<protein>
    <submittedName>
        <fullName evidence="1">Lysozyme</fullName>
    </submittedName>
</protein>
<comment type="caution">
    <text evidence="1">The sequence shown here is derived from an EMBL/GenBank/DDBJ whole genome shotgun (WGS) entry which is preliminary data.</text>
</comment>
<dbReference type="RefSeq" id="WP_088417703.1">
    <property type="nucleotide sequence ID" value="NZ_NJBA01000004.1"/>
</dbReference>
<reference evidence="1 2" key="1">
    <citation type="submission" date="2017-06" db="EMBL/GenBank/DDBJ databases">
        <title>Draft genome of Pseudomonas nitroreducens DF05.</title>
        <authorList>
            <person name="Iyer R."/>
        </authorList>
    </citation>
    <scope>NUCLEOTIDE SEQUENCE [LARGE SCALE GENOMIC DNA]</scope>
    <source>
        <strain evidence="1 2">DF05</strain>
    </source>
</reference>
<gene>
    <name evidence="1" type="ORF">CEG18_12045</name>
</gene>
<sequence>MPRITAAAAGGQNMLACLDMIAWAEGTSTSPATLCDGYDVIVTGYGGLPEVFTDFTDHPFAGGRPSKRINKANTLTSNASGRYQQMLKDWPHYKALLQLPDFGPLSQDLLAIRHIKECRALDDVKAGRIVAALEKIRRIWASLPGANYPGQPMRGLYDCVRVYRLAGGVVSK</sequence>
<evidence type="ECO:0000313" key="2">
    <source>
        <dbReference type="Proteomes" id="UP000198145"/>
    </source>
</evidence>
<accession>A0A2D0ADY6</accession>
<dbReference type="CDD" id="cd00736">
    <property type="entry name" value="lambda_lys-like"/>
    <property type="match status" value="1"/>
</dbReference>
<dbReference type="SUPFAM" id="SSF53955">
    <property type="entry name" value="Lysozyme-like"/>
    <property type="match status" value="1"/>
</dbReference>
<evidence type="ECO:0000313" key="1">
    <source>
        <dbReference type="EMBL" id="OWP50277.1"/>
    </source>
</evidence>
<name>A0A2D0ADY6_PSENT</name>
<dbReference type="InterPro" id="IPR023346">
    <property type="entry name" value="Lysozyme-like_dom_sf"/>
</dbReference>
<dbReference type="Proteomes" id="UP000198145">
    <property type="component" value="Unassembled WGS sequence"/>
</dbReference>